<dbReference type="Proteomes" id="UP000821837">
    <property type="component" value="Unassembled WGS sequence"/>
</dbReference>
<dbReference type="AlphaFoldDB" id="A0A9D4Q7M0"/>
<sequence length="128" mass="14124">MTTVRAPHLAVHLYAPNHPTLTSSPRAIGLAARRGLRITSHAPLSAVTHPWSYRQGTSLVAADWNNGRELRSPTDQLTAMGKLKMNLTTRRAQNTKLIQGASGLLERDDATVQQIESIYDRLKNNNDS</sequence>
<dbReference type="EMBL" id="JABSTV010001248">
    <property type="protein sequence ID" value="KAH7968232.1"/>
    <property type="molecule type" value="Genomic_DNA"/>
</dbReference>
<proteinExistence type="predicted"/>
<keyword evidence="2" id="KW-1185">Reference proteome</keyword>
<evidence type="ECO:0000313" key="1">
    <source>
        <dbReference type="EMBL" id="KAH7968232.1"/>
    </source>
</evidence>
<reference evidence="1" key="1">
    <citation type="journal article" date="2020" name="Cell">
        <title>Large-Scale Comparative Analyses of Tick Genomes Elucidate Their Genetic Diversity and Vector Capacities.</title>
        <authorList>
            <consortium name="Tick Genome and Microbiome Consortium (TIGMIC)"/>
            <person name="Jia N."/>
            <person name="Wang J."/>
            <person name="Shi W."/>
            <person name="Du L."/>
            <person name="Sun Y."/>
            <person name="Zhan W."/>
            <person name="Jiang J.F."/>
            <person name="Wang Q."/>
            <person name="Zhang B."/>
            <person name="Ji P."/>
            <person name="Bell-Sakyi L."/>
            <person name="Cui X.M."/>
            <person name="Yuan T.T."/>
            <person name="Jiang B.G."/>
            <person name="Yang W.F."/>
            <person name="Lam T.T."/>
            <person name="Chang Q.C."/>
            <person name="Ding S.J."/>
            <person name="Wang X.J."/>
            <person name="Zhu J.G."/>
            <person name="Ruan X.D."/>
            <person name="Zhao L."/>
            <person name="Wei J.T."/>
            <person name="Ye R.Z."/>
            <person name="Que T.C."/>
            <person name="Du C.H."/>
            <person name="Zhou Y.H."/>
            <person name="Cheng J.X."/>
            <person name="Dai P.F."/>
            <person name="Guo W.B."/>
            <person name="Han X.H."/>
            <person name="Huang E.J."/>
            <person name="Li L.F."/>
            <person name="Wei W."/>
            <person name="Gao Y.C."/>
            <person name="Liu J.Z."/>
            <person name="Shao H.Z."/>
            <person name="Wang X."/>
            <person name="Wang C.C."/>
            <person name="Yang T.C."/>
            <person name="Huo Q.B."/>
            <person name="Li W."/>
            <person name="Chen H.Y."/>
            <person name="Chen S.E."/>
            <person name="Zhou L.G."/>
            <person name="Ni X.B."/>
            <person name="Tian J.H."/>
            <person name="Sheng Y."/>
            <person name="Liu T."/>
            <person name="Pan Y.S."/>
            <person name="Xia L.Y."/>
            <person name="Li J."/>
            <person name="Zhao F."/>
            <person name="Cao W.C."/>
        </authorList>
    </citation>
    <scope>NUCLEOTIDE SEQUENCE</scope>
    <source>
        <strain evidence="1">Rsan-2018</strain>
    </source>
</reference>
<evidence type="ECO:0000313" key="2">
    <source>
        <dbReference type="Proteomes" id="UP000821837"/>
    </source>
</evidence>
<reference evidence="1" key="2">
    <citation type="submission" date="2021-09" db="EMBL/GenBank/DDBJ databases">
        <authorList>
            <person name="Jia N."/>
            <person name="Wang J."/>
            <person name="Shi W."/>
            <person name="Du L."/>
            <person name="Sun Y."/>
            <person name="Zhan W."/>
            <person name="Jiang J."/>
            <person name="Wang Q."/>
            <person name="Zhang B."/>
            <person name="Ji P."/>
            <person name="Sakyi L.B."/>
            <person name="Cui X."/>
            <person name="Yuan T."/>
            <person name="Jiang B."/>
            <person name="Yang W."/>
            <person name="Lam T.T.-Y."/>
            <person name="Chang Q."/>
            <person name="Ding S."/>
            <person name="Wang X."/>
            <person name="Zhu J."/>
            <person name="Ruan X."/>
            <person name="Zhao L."/>
            <person name="Wei J."/>
            <person name="Que T."/>
            <person name="Du C."/>
            <person name="Cheng J."/>
            <person name="Dai P."/>
            <person name="Han X."/>
            <person name="Huang E."/>
            <person name="Gao Y."/>
            <person name="Liu J."/>
            <person name="Shao H."/>
            <person name="Ye R."/>
            <person name="Li L."/>
            <person name="Wei W."/>
            <person name="Wang X."/>
            <person name="Wang C."/>
            <person name="Huo Q."/>
            <person name="Li W."/>
            <person name="Guo W."/>
            <person name="Chen H."/>
            <person name="Chen S."/>
            <person name="Zhou L."/>
            <person name="Zhou L."/>
            <person name="Ni X."/>
            <person name="Tian J."/>
            <person name="Zhou Y."/>
            <person name="Sheng Y."/>
            <person name="Liu T."/>
            <person name="Pan Y."/>
            <person name="Xia L."/>
            <person name="Li J."/>
            <person name="Zhao F."/>
            <person name="Cao W."/>
        </authorList>
    </citation>
    <scope>NUCLEOTIDE SEQUENCE</scope>
    <source>
        <strain evidence="1">Rsan-2018</strain>
        <tissue evidence="1">Larvae</tissue>
    </source>
</reference>
<accession>A0A9D4Q7M0</accession>
<organism evidence="1 2">
    <name type="scientific">Rhipicephalus sanguineus</name>
    <name type="common">Brown dog tick</name>
    <name type="synonym">Ixodes sanguineus</name>
    <dbReference type="NCBI Taxonomy" id="34632"/>
    <lineage>
        <taxon>Eukaryota</taxon>
        <taxon>Metazoa</taxon>
        <taxon>Ecdysozoa</taxon>
        <taxon>Arthropoda</taxon>
        <taxon>Chelicerata</taxon>
        <taxon>Arachnida</taxon>
        <taxon>Acari</taxon>
        <taxon>Parasitiformes</taxon>
        <taxon>Ixodida</taxon>
        <taxon>Ixodoidea</taxon>
        <taxon>Ixodidae</taxon>
        <taxon>Rhipicephalinae</taxon>
        <taxon>Rhipicephalus</taxon>
        <taxon>Rhipicephalus</taxon>
    </lineage>
</organism>
<protein>
    <submittedName>
        <fullName evidence="1">Uncharacterized protein</fullName>
    </submittedName>
</protein>
<gene>
    <name evidence="1" type="ORF">HPB52_007045</name>
</gene>
<name>A0A9D4Q7M0_RHISA</name>
<comment type="caution">
    <text evidence="1">The sequence shown here is derived from an EMBL/GenBank/DDBJ whole genome shotgun (WGS) entry which is preliminary data.</text>
</comment>
<dbReference type="VEuPathDB" id="VectorBase:RSAN_030286"/>